<dbReference type="InterPro" id="IPR005552">
    <property type="entry name" value="Scramblase"/>
</dbReference>
<dbReference type="EMBL" id="CAXAMM010022780">
    <property type="protein sequence ID" value="CAK9052521.1"/>
    <property type="molecule type" value="Genomic_DNA"/>
</dbReference>
<keyword evidence="2" id="KW-1185">Reference proteome</keyword>
<dbReference type="PANTHER" id="PTHR23248:SF9">
    <property type="entry name" value="PHOSPHOLIPID SCRAMBLASE"/>
    <property type="match status" value="1"/>
</dbReference>
<gene>
    <name evidence="1" type="ORF">SCF082_LOCUS28721</name>
</gene>
<organism evidence="1 2">
    <name type="scientific">Durusdinium trenchii</name>
    <dbReference type="NCBI Taxonomy" id="1381693"/>
    <lineage>
        <taxon>Eukaryota</taxon>
        <taxon>Sar</taxon>
        <taxon>Alveolata</taxon>
        <taxon>Dinophyceae</taxon>
        <taxon>Suessiales</taxon>
        <taxon>Symbiodiniaceae</taxon>
        <taxon>Durusdinium</taxon>
    </lineage>
</organism>
<dbReference type="PANTHER" id="PTHR23248">
    <property type="entry name" value="PHOSPHOLIPID SCRAMBLASE-RELATED"/>
    <property type="match status" value="1"/>
</dbReference>
<comment type="caution">
    <text evidence="1">The sequence shown here is derived from an EMBL/GenBank/DDBJ whole genome shotgun (WGS) entry which is preliminary data.</text>
</comment>
<evidence type="ECO:0000313" key="2">
    <source>
        <dbReference type="Proteomes" id="UP001642464"/>
    </source>
</evidence>
<proteinExistence type="predicted"/>
<dbReference type="Proteomes" id="UP001642464">
    <property type="component" value="Unassembled WGS sequence"/>
</dbReference>
<name>A0ABP0MMU7_9DINO</name>
<sequence>MALFAPLAPQQQSMEFTPGFALLQQVEELQVKERVSWLQEVTTFLGAEIETRNRYSVQDRIGNQLFYAIERTDCCRRQLQRTCLHECASWEVDVLHTPPGQYMQSFLSMRRPMQCVCCCLCRPTAEVFDDLTKQKIGSFRDPWRCCNYNFQLRDAYDSAVLEVHGGCCQPAVWCSLPCGPCSELHFDVLDARTGHRVATIRKVVPGIMTYFFASDVDNYHIHYEQVQDPAWKALLLSFTIYMDFLFFNDPNPKAEEDALGVVEAVAAEEMGCFGGNNCCCCCC</sequence>
<reference evidence="1 2" key="1">
    <citation type="submission" date="2024-02" db="EMBL/GenBank/DDBJ databases">
        <authorList>
            <person name="Chen Y."/>
            <person name="Shah S."/>
            <person name="Dougan E. K."/>
            <person name="Thang M."/>
            <person name="Chan C."/>
        </authorList>
    </citation>
    <scope>NUCLEOTIDE SEQUENCE [LARGE SCALE GENOMIC DNA]</scope>
</reference>
<evidence type="ECO:0000313" key="1">
    <source>
        <dbReference type="EMBL" id="CAK9052521.1"/>
    </source>
</evidence>
<protein>
    <submittedName>
        <fullName evidence="1">Phospholipid scramblase 2 (PL scramblase 2) (Ca(2+)-dependent phospholipid scramblase 2)</fullName>
    </submittedName>
</protein>
<dbReference type="Pfam" id="PF03803">
    <property type="entry name" value="Scramblase"/>
    <property type="match status" value="1"/>
</dbReference>
<accession>A0ABP0MMU7</accession>